<evidence type="ECO:0000256" key="12">
    <source>
        <dbReference type="ARBA" id="ARBA00023221"/>
    </source>
</evidence>
<evidence type="ECO:0000256" key="2">
    <source>
        <dbReference type="ARBA" id="ARBA00010617"/>
    </source>
</evidence>
<protein>
    <recommendedName>
        <fullName evidence="14">Steroid C26-monooxygenase</fullName>
    </recommendedName>
    <alternativeName>
        <fullName evidence="15">Cholest-4-en-3-one C26-monooxygenase</fullName>
    </alternativeName>
    <alternativeName>
        <fullName evidence="17">Cholesterol C26-monooxygenase</fullName>
    </alternativeName>
    <alternativeName>
        <fullName evidence="16">Steroid C27-monooxygenase</fullName>
    </alternativeName>
</protein>
<dbReference type="SUPFAM" id="SSF48264">
    <property type="entry name" value="Cytochrome P450"/>
    <property type="match status" value="1"/>
</dbReference>
<dbReference type="PANTHER" id="PTHR46696">
    <property type="entry name" value="P450, PUTATIVE (EUROFUNG)-RELATED"/>
    <property type="match status" value="1"/>
</dbReference>
<dbReference type="FunFam" id="1.10.630.10:FF:000018">
    <property type="entry name" value="Cytochrome P450 monooxygenase"/>
    <property type="match status" value="1"/>
</dbReference>
<evidence type="ECO:0000256" key="8">
    <source>
        <dbReference type="ARBA" id="ARBA00023004"/>
    </source>
</evidence>
<keyword evidence="12" id="KW-0753">Steroid metabolism</keyword>
<dbReference type="CDD" id="cd11033">
    <property type="entry name" value="CYP142-like"/>
    <property type="match status" value="1"/>
</dbReference>
<sequence>MSGTLSDVAEDAIAIGGVDLTDPDVYASGMPFDAFRALRRRAPVAWHPHQDGPGFLALTGYDEILAVSRDSATWSSQATGVFFEIPRPEDAYQLELMMLTMDPPRHTKLRSLISKGFTPRQVARLNGRVAEMARQIVDAMAAQGECDFVDDVAGALPSYVIAELMGIPLGDGRRLYELTEIMNTGSVGQQETAVDAQMQMFAYGTELAARKRADPGDDIATSLLHAEVDGEHLTDLEFNMFFLLLINAGGDTTRNLVAAGILALLEHPAEQARLAADPSLLPTAVEEMLRFTSPVTVFVRTATRDTELRGIPVQAGDRAAMFYPSANRDETRFADPDRFDIGRTPNPHLAFGGGGTHYCLGANLARVEAAAIIPEVLSRMKGLELAGPVERVRSNLMNGIRSMPVRFSPA</sequence>
<organism evidence="18 19">
    <name type="scientific">Mycolicibacterium agri</name>
    <name type="common">Mycobacterium agri</name>
    <dbReference type="NCBI Taxonomy" id="36811"/>
    <lineage>
        <taxon>Bacteria</taxon>
        <taxon>Bacillati</taxon>
        <taxon>Actinomycetota</taxon>
        <taxon>Actinomycetes</taxon>
        <taxon>Mycobacteriales</taxon>
        <taxon>Mycobacteriaceae</taxon>
        <taxon>Mycolicibacterium</taxon>
    </lineage>
</organism>
<keyword evidence="11" id="KW-1207">Sterol metabolism</keyword>
<evidence type="ECO:0000256" key="15">
    <source>
        <dbReference type="ARBA" id="ARBA00079588"/>
    </source>
</evidence>
<evidence type="ECO:0000256" key="16">
    <source>
        <dbReference type="ARBA" id="ARBA00082981"/>
    </source>
</evidence>
<comment type="pathway">
    <text evidence="13">Steroid metabolism; cholesterol degradation.</text>
</comment>
<dbReference type="Proteomes" id="UP000465302">
    <property type="component" value="Unassembled WGS sequence"/>
</dbReference>
<accession>A0A7I9W5J2</accession>
<name>A0A7I9W5J2_MYCAG</name>
<evidence type="ECO:0000256" key="5">
    <source>
        <dbReference type="ARBA" id="ARBA00022723"/>
    </source>
</evidence>
<keyword evidence="10" id="KW-0443">Lipid metabolism</keyword>
<comment type="cofactor">
    <cofactor evidence="1">
        <name>heme</name>
        <dbReference type="ChEBI" id="CHEBI:30413"/>
    </cofactor>
</comment>
<dbReference type="AlphaFoldDB" id="A0A7I9W5J2"/>
<dbReference type="EMBL" id="BLKS01000001">
    <property type="protein sequence ID" value="GFG52971.1"/>
    <property type="molecule type" value="Genomic_DNA"/>
</dbReference>
<reference evidence="18 19" key="1">
    <citation type="journal article" date="2019" name="Emerg. Microbes Infect.">
        <title>Comprehensive subspecies identification of 175 nontuberculous mycobacteria species based on 7547 genomic profiles.</title>
        <authorList>
            <person name="Matsumoto Y."/>
            <person name="Kinjo T."/>
            <person name="Motooka D."/>
            <person name="Nabeya D."/>
            <person name="Jung N."/>
            <person name="Uechi K."/>
            <person name="Horii T."/>
            <person name="Iida T."/>
            <person name="Fujita J."/>
            <person name="Nakamura S."/>
        </authorList>
    </citation>
    <scope>NUCLEOTIDE SEQUENCE [LARGE SCALE GENOMIC DNA]</scope>
    <source>
        <strain evidence="18 19">JCM 6377</strain>
    </source>
</reference>
<keyword evidence="4" id="KW-0349">Heme</keyword>
<dbReference type="GO" id="GO:0008395">
    <property type="term" value="F:steroid hydroxylase activity"/>
    <property type="evidence" value="ECO:0007669"/>
    <property type="project" value="TreeGrafter"/>
</dbReference>
<dbReference type="PRINTS" id="PR00359">
    <property type="entry name" value="BP450"/>
</dbReference>
<dbReference type="Pfam" id="PF00067">
    <property type="entry name" value="p450"/>
    <property type="match status" value="1"/>
</dbReference>
<dbReference type="Gene3D" id="1.10.630.10">
    <property type="entry name" value="Cytochrome P450"/>
    <property type="match status" value="1"/>
</dbReference>
<comment type="similarity">
    <text evidence="2">Belongs to the cytochrome P450 family.</text>
</comment>
<evidence type="ECO:0000256" key="1">
    <source>
        <dbReference type="ARBA" id="ARBA00001971"/>
    </source>
</evidence>
<dbReference type="GO" id="GO:0036199">
    <property type="term" value="F:cholest-4-en-3-one 26-monooxygenase activity"/>
    <property type="evidence" value="ECO:0007669"/>
    <property type="project" value="TreeGrafter"/>
</dbReference>
<evidence type="ECO:0000256" key="14">
    <source>
        <dbReference type="ARBA" id="ARBA00070775"/>
    </source>
</evidence>
<evidence type="ECO:0000256" key="9">
    <source>
        <dbReference type="ARBA" id="ARBA00023033"/>
    </source>
</evidence>
<keyword evidence="7" id="KW-0560">Oxidoreductase</keyword>
<evidence type="ECO:0000256" key="11">
    <source>
        <dbReference type="ARBA" id="ARBA00023166"/>
    </source>
</evidence>
<evidence type="ECO:0000256" key="4">
    <source>
        <dbReference type="ARBA" id="ARBA00022617"/>
    </source>
</evidence>
<evidence type="ECO:0000256" key="10">
    <source>
        <dbReference type="ARBA" id="ARBA00023098"/>
    </source>
</evidence>
<dbReference type="GO" id="GO:0006707">
    <property type="term" value="P:cholesterol catabolic process"/>
    <property type="evidence" value="ECO:0007669"/>
    <property type="project" value="TreeGrafter"/>
</dbReference>
<evidence type="ECO:0000256" key="17">
    <source>
        <dbReference type="ARBA" id="ARBA00083909"/>
    </source>
</evidence>
<keyword evidence="5" id="KW-0479">Metal-binding</keyword>
<dbReference type="InterPro" id="IPR002397">
    <property type="entry name" value="Cyt_P450_B"/>
</dbReference>
<dbReference type="GO" id="GO:0020037">
    <property type="term" value="F:heme binding"/>
    <property type="evidence" value="ECO:0007669"/>
    <property type="project" value="InterPro"/>
</dbReference>
<evidence type="ECO:0000256" key="7">
    <source>
        <dbReference type="ARBA" id="ARBA00023002"/>
    </source>
</evidence>
<keyword evidence="3" id="KW-0153">Cholesterol metabolism</keyword>
<keyword evidence="8" id="KW-0408">Iron</keyword>
<dbReference type="GO" id="GO:0005506">
    <property type="term" value="F:iron ion binding"/>
    <property type="evidence" value="ECO:0007669"/>
    <property type="project" value="InterPro"/>
</dbReference>
<evidence type="ECO:0000313" key="19">
    <source>
        <dbReference type="Proteomes" id="UP000465302"/>
    </source>
</evidence>
<evidence type="ECO:0000256" key="13">
    <source>
        <dbReference type="ARBA" id="ARBA00049645"/>
    </source>
</evidence>
<dbReference type="InterPro" id="IPR001128">
    <property type="entry name" value="Cyt_P450"/>
</dbReference>
<evidence type="ECO:0000256" key="3">
    <source>
        <dbReference type="ARBA" id="ARBA00022548"/>
    </source>
</evidence>
<dbReference type="InterPro" id="IPR036396">
    <property type="entry name" value="Cyt_P450_sf"/>
</dbReference>
<comment type="caution">
    <text evidence="18">The sequence shown here is derived from an EMBL/GenBank/DDBJ whole genome shotgun (WGS) entry which is preliminary data.</text>
</comment>
<evidence type="ECO:0000313" key="18">
    <source>
        <dbReference type="EMBL" id="GFG52971.1"/>
    </source>
</evidence>
<proteinExistence type="inferred from homology"/>
<gene>
    <name evidence="18" type="ORF">MAGR_44120</name>
</gene>
<dbReference type="PANTHER" id="PTHR46696:SF4">
    <property type="entry name" value="BIOTIN BIOSYNTHESIS CYTOCHROME P450"/>
    <property type="match status" value="1"/>
</dbReference>
<evidence type="ECO:0000256" key="6">
    <source>
        <dbReference type="ARBA" id="ARBA00022963"/>
    </source>
</evidence>
<keyword evidence="6" id="KW-0442">Lipid degradation</keyword>
<keyword evidence="9" id="KW-0503">Monooxygenase</keyword>